<dbReference type="PANTHER" id="PTHR28251">
    <property type="entry name" value="V-TYPE ATPASE ASSEMBLY FACTOR PKR1"/>
    <property type="match status" value="1"/>
</dbReference>
<feature type="region of interest" description="Disordered" evidence="1">
    <location>
        <begin position="1"/>
        <end position="20"/>
    </location>
</feature>
<dbReference type="GO" id="GO:0070072">
    <property type="term" value="P:vacuolar proton-transporting V-type ATPase complex assembly"/>
    <property type="evidence" value="ECO:0007669"/>
    <property type="project" value="InterPro"/>
</dbReference>
<organism evidence="3 4">
    <name type="scientific">Coprinellus micaceus</name>
    <name type="common">Glistening ink-cap mushroom</name>
    <name type="synonym">Coprinus micaceus</name>
    <dbReference type="NCBI Taxonomy" id="71717"/>
    <lineage>
        <taxon>Eukaryota</taxon>
        <taxon>Fungi</taxon>
        <taxon>Dikarya</taxon>
        <taxon>Basidiomycota</taxon>
        <taxon>Agaricomycotina</taxon>
        <taxon>Agaricomycetes</taxon>
        <taxon>Agaricomycetidae</taxon>
        <taxon>Agaricales</taxon>
        <taxon>Agaricineae</taxon>
        <taxon>Psathyrellaceae</taxon>
        <taxon>Coprinellus</taxon>
    </lineage>
</organism>
<dbReference type="Proteomes" id="UP000298030">
    <property type="component" value="Unassembled WGS sequence"/>
</dbReference>
<dbReference type="EMBL" id="QPFP01000007">
    <property type="protein sequence ID" value="TEB35455.1"/>
    <property type="molecule type" value="Genomic_DNA"/>
</dbReference>
<keyword evidence="4" id="KW-1185">Reference proteome</keyword>
<dbReference type="OrthoDB" id="9626941at2759"/>
<reference evidence="3 4" key="1">
    <citation type="journal article" date="2019" name="Nat. Ecol. Evol.">
        <title>Megaphylogeny resolves global patterns of mushroom evolution.</title>
        <authorList>
            <person name="Varga T."/>
            <person name="Krizsan K."/>
            <person name="Foldi C."/>
            <person name="Dima B."/>
            <person name="Sanchez-Garcia M."/>
            <person name="Sanchez-Ramirez S."/>
            <person name="Szollosi G.J."/>
            <person name="Szarkandi J.G."/>
            <person name="Papp V."/>
            <person name="Albert L."/>
            <person name="Andreopoulos W."/>
            <person name="Angelini C."/>
            <person name="Antonin V."/>
            <person name="Barry K.W."/>
            <person name="Bougher N.L."/>
            <person name="Buchanan P."/>
            <person name="Buyck B."/>
            <person name="Bense V."/>
            <person name="Catcheside P."/>
            <person name="Chovatia M."/>
            <person name="Cooper J."/>
            <person name="Damon W."/>
            <person name="Desjardin D."/>
            <person name="Finy P."/>
            <person name="Geml J."/>
            <person name="Haridas S."/>
            <person name="Hughes K."/>
            <person name="Justo A."/>
            <person name="Karasinski D."/>
            <person name="Kautmanova I."/>
            <person name="Kiss B."/>
            <person name="Kocsube S."/>
            <person name="Kotiranta H."/>
            <person name="LaButti K.M."/>
            <person name="Lechner B.E."/>
            <person name="Liimatainen K."/>
            <person name="Lipzen A."/>
            <person name="Lukacs Z."/>
            <person name="Mihaltcheva S."/>
            <person name="Morgado L.N."/>
            <person name="Niskanen T."/>
            <person name="Noordeloos M.E."/>
            <person name="Ohm R.A."/>
            <person name="Ortiz-Santana B."/>
            <person name="Ovrebo C."/>
            <person name="Racz N."/>
            <person name="Riley R."/>
            <person name="Savchenko A."/>
            <person name="Shiryaev A."/>
            <person name="Soop K."/>
            <person name="Spirin V."/>
            <person name="Szebenyi C."/>
            <person name="Tomsovsky M."/>
            <person name="Tulloss R.E."/>
            <person name="Uehling J."/>
            <person name="Grigoriev I.V."/>
            <person name="Vagvolgyi C."/>
            <person name="Papp T."/>
            <person name="Martin F.M."/>
            <person name="Miettinen O."/>
            <person name="Hibbett D.S."/>
            <person name="Nagy L.G."/>
        </authorList>
    </citation>
    <scope>NUCLEOTIDE SEQUENCE [LARGE SCALE GENOMIC DNA]</scope>
    <source>
        <strain evidence="3 4">FP101781</strain>
    </source>
</reference>
<name>A0A4Y7TMN6_COPMI</name>
<dbReference type="Pfam" id="PF08636">
    <property type="entry name" value="Pkr1"/>
    <property type="match status" value="1"/>
</dbReference>
<gene>
    <name evidence="3" type="ORF">FA13DRAFT_1788093</name>
</gene>
<evidence type="ECO:0000313" key="3">
    <source>
        <dbReference type="EMBL" id="TEB35455.1"/>
    </source>
</evidence>
<comment type="caution">
    <text evidence="3">The sequence shown here is derived from an EMBL/GenBank/DDBJ whole genome shotgun (WGS) entry which is preliminary data.</text>
</comment>
<evidence type="ECO:0000256" key="2">
    <source>
        <dbReference type="SAM" id="Phobius"/>
    </source>
</evidence>
<keyword evidence="2" id="KW-1133">Transmembrane helix</keyword>
<sequence length="120" mass="12815">MSNTGEHEAVSTPGGEASDASSLDSFFSNILTPGSSLHPTFQIILDGAFAALFTILLTLAILTSGNPHIFALIIIELALWASVKWFVNELKRGPASNASERVEKDGDAVVQDGEEEKKDQ</sequence>
<evidence type="ECO:0000256" key="1">
    <source>
        <dbReference type="SAM" id="MobiDB-lite"/>
    </source>
</evidence>
<protein>
    <recommendedName>
        <fullName evidence="5">Pkr1-domain-containing protein</fullName>
    </recommendedName>
</protein>
<dbReference type="AlphaFoldDB" id="A0A4Y7TMN6"/>
<dbReference type="InterPro" id="IPR013945">
    <property type="entry name" value="Pkr1"/>
</dbReference>
<evidence type="ECO:0000313" key="4">
    <source>
        <dbReference type="Proteomes" id="UP000298030"/>
    </source>
</evidence>
<keyword evidence="2" id="KW-0472">Membrane</keyword>
<accession>A0A4Y7TMN6</accession>
<dbReference type="GO" id="GO:0005789">
    <property type="term" value="C:endoplasmic reticulum membrane"/>
    <property type="evidence" value="ECO:0007669"/>
    <property type="project" value="TreeGrafter"/>
</dbReference>
<keyword evidence="2" id="KW-0812">Transmembrane</keyword>
<feature type="region of interest" description="Disordered" evidence="1">
    <location>
        <begin position="96"/>
        <end position="120"/>
    </location>
</feature>
<evidence type="ECO:0008006" key="5">
    <source>
        <dbReference type="Google" id="ProtNLM"/>
    </source>
</evidence>
<proteinExistence type="predicted"/>
<dbReference type="STRING" id="71717.A0A4Y7TMN6"/>
<dbReference type="PANTHER" id="PTHR28251:SF1">
    <property type="entry name" value="V-TYPE ATPASE ASSEMBLY FACTOR PKR1"/>
    <property type="match status" value="1"/>
</dbReference>
<feature type="transmembrane region" description="Helical" evidence="2">
    <location>
        <begin position="43"/>
        <end position="62"/>
    </location>
</feature>